<feature type="coiled-coil region" evidence="1">
    <location>
        <begin position="65"/>
        <end position="134"/>
    </location>
</feature>
<feature type="compositionally biased region" description="Polar residues" evidence="2">
    <location>
        <begin position="883"/>
        <end position="906"/>
    </location>
</feature>
<evidence type="ECO:0000256" key="2">
    <source>
        <dbReference type="SAM" id="MobiDB-lite"/>
    </source>
</evidence>
<dbReference type="AlphaFoldDB" id="A0A242JWU5"/>
<protein>
    <submittedName>
        <fullName evidence="4">Uncharacterized protein</fullName>
    </submittedName>
</protein>
<feature type="transmembrane region" description="Helical" evidence="3">
    <location>
        <begin position="771"/>
        <end position="794"/>
    </location>
</feature>
<keyword evidence="3" id="KW-0812">Transmembrane</keyword>
<feature type="region of interest" description="Disordered" evidence="2">
    <location>
        <begin position="310"/>
        <end position="367"/>
    </location>
</feature>
<comment type="caution">
    <text evidence="4">The sequence shown here is derived from an EMBL/GenBank/DDBJ whole genome shotgun (WGS) entry which is preliminary data.</text>
</comment>
<dbReference type="STRING" id="1987383.A5844_002686"/>
<keyword evidence="5" id="KW-1185">Reference proteome</keyword>
<evidence type="ECO:0000313" key="4">
    <source>
        <dbReference type="EMBL" id="OTP06980.1"/>
    </source>
</evidence>
<evidence type="ECO:0000313" key="5">
    <source>
        <dbReference type="Proteomes" id="UP000194933"/>
    </source>
</evidence>
<dbReference type="EMBL" id="NGMO01000005">
    <property type="protein sequence ID" value="OTP06980.1"/>
    <property type="molecule type" value="Genomic_DNA"/>
</dbReference>
<feature type="compositionally biased region" description="Low complexity" evidence="2">
    <location>
        <begin position="984"/>
        <end position="1000"/>
    </location>
</feature>
<feature type="coiled-coil region" evidence="1">
    <location>
        <begin position="453"/>
        <end position="492"/>
    </location>
</feature>
<keyword evidence="3" id="KW-1133">Transmembrane helix</keyword>
<keyword evidence="3" id="KW-0472">Membrane</keyword>
<name>A0A242JWU5_9ENTE</name>
<feature type="transmembrane region" description="Helical" evidence="3">
    <location>
        <begin position="800"/>
        <end position="821"/>
    </location>
</feature>
<dbReference type="RefSeq" id="WP_086285688.1">
    <property type="nucleotide sequence ID" value="NZ_NGMO01000005.1"/>
</dbReference>
<keyword evidence="1" id="KW-0175">Coiled coil</keyword>
<sequence>MNGHEEENNNPTYIKKAFLAMFSYNNEKKFNAELNKEITENVREVNSEKTIESVLEQLIPAKQQNINVQLEINQMEQEISILKMRDALLQKVVSITPDEKASIKNICKVEQDKLQKIEKTLKEFKAKLEIIDKEEILEATSKKQLEEATIALSRIHRFETATKHDTQREVKLKELDALREKIRQAKDHTQTLKAEVSSAKDNLSKIVIIERNLRGALEKKNVDPAMITTDASTSLPEAELTRSNSFSGLKVNKNDTPATLKMKLQQTTASKATIEKIIVNKQEQVDGITSIVEPSNAKVLESLASKQFTEAASQTTNELEEKLPRKRRGEKEESEIKKSKIEPSIAVTPEPHVETKKDDENEKNEKDEIDRALDEAIKGLKEEPIKQNAKSSEKSLHPIDKNAIIKSTPDINKLKKELGELGTKEPIKQNEKSSEKSLHPIDANVIIKSTPDINKLKKELEEAVTANFKARAELLQVQVNKLNELLKHSTKNGQKDDKLHPQLKEQLAIFGPLSENMQEILKDPAKLAKYVDEYSTPDVKEMLKIIETSNVETTKINEQIKELKALDFSQLKQSFLRGSLFFRLFRWTINLWPFAVYPFLPSFLLASVPFPTDYLYQVPSYANAVMGFVCASYFGSKVLVFANEKIPALHQTLVEKMPKTYGALSHGLGLAITRLKSVFPTRQKGDQAKEETLSEGMTKTGNVKIVELSADGKEISAEGKIIPKQTDISVKGTPEIAETQPKEGIWDKILNAPRDVVGYVWKNKVSVAIMVLLPIALGVGGMYAMSAVFPALAFSLAMPYLAQIGTFALIGVGIGVGVQLVDRLVLKPIENHIVERENKSFEQKINEKSEEVQEIGKNRLLDSQEFRDKVTILARGEEKVSEQVKNNEQQKTPEINQTVNKEQNGVSVKEMPDTIKMESSKEISSTAQPSTSQLKTEQSNKVSIQSKQQTNTTVQAENTSQENLKRIDSLRNASIQKATLENSQIQKQYRQQQQQQQNQQQKRKREKAM</sequence>
<feature type="coiled-coil region" evidence="1">
    <location>
        <begin position="168"/>
        <end position="202"/>
    </location>
</feature>
<reference evidence="4 5" key="1">
    <citation type="submission" date="2017-05" db="EMBL/GenBank/DDBJ databases">
        <title>The Genome Sequence of Enterococcus sp. 10A9_DIV0425.</title>
        <authorList>
            <consortium name="The Broad Institute Genomics Platform"/>
            <consortium name="The Broad Institute Genomic Center for Infectious Diseases"/>
            <person name="Earl A."/>
            <person name="Manson A."/>
            <person name="Schwartman J."/>
            <person name="Gilmore M."/>
            <person name="Abouelleil A."/>
            <person name="Cao P."/>
            <person name="Chapman S."/>
            <person name="Cusick C."/>
            <person name="Shea T."/>
            <person name="Young S."/>
            <person name="Neafsey D."/>
            <person name="Nusbaum C."/>
            <person name="Birren B."/>
        </authorList>
    </citation>
    <scope>NUCLEOTIDE SEQUENCE [LARGE SCALE GENOMIC DNA]</scope>
    <source>
        <strain evidence="4 5">10A9_DIV0425</strain>
    </source>
</reference>
<proteinExistence type="predicted"/>
<feature type="region of interest" description="Disordered" evidence="2">
    <location>
        <begin position="878"/>
        <end position="967"/>
    </location>
</feature>
<evidence type="ECO:0000256" key="1">
    <source>
        <dbReference type="SAM" id="Coils"/>
    </source>
</evidence>
<feature type="coiled-coil region" evidence="1">
    <location>
        <begin position="831"/>
        <end position="858"/>
    </location>
</feature>
<feature type="compositionally biased region" description="Basic and acidic residues" evidence="2">
    <location>
        <begin position="319"/>
        <end position="341"/>
    </location>
</feature>
<feature type="transmembrane region" description="Helical" evidence="3">
    <location>
        <begin position="580"/>
        <end position="600"/>
    </location>
</feature>
<feature type="region of interest" description="Disordered" evidence="2">
    <location>
        <begin position="982"/>
        <end position="1009"/>
    </location>
</feature>
<evidence type="ECO:0000256" key="3">
    <source>
        <dbReference type="SAM" id="Phobius"/>
    </source>
</evidence>
<feature type="compositionally biased region" description="Basic and acidic residues" evidence="2">
    <location>
        <begin position="351"/>
        <end position="367"/>
    </location>
</feature>
<feature type="compositionally biased region" description="Basic and acidic residues" evidence="2">
    <location>
        <begin position="910"/>
        <end position="921"/>
    </location>
</feature>
<organism evidence="4 5">
    <name type="scientific">Candidatus Enterococcus wittei</name>
    <dbReference type="NCBI Taxonomy" id="1987383"/>
    <lineage>
        <taxon>Bacteria</taxon>
        <taxon>Bacillati</taxon>
        <taxon>Bacillota</taxon>
        <taxon>Bacilli</taxon>
        <taxon>Lactobacillales</taxon>
        <taxon>Enterococcaceae</taxon>
        <taxon>Enterococcus</taxon>
    </lineage>
</organism>
<gene>
    <name evidence="4" type="ORF">A5844_002686</name>
</gene>
<accession>A0A242JWU5</accession>
<feature type="compositionally biased region" description="Polar residues" evidence="2">
    <location>
        <begin position="922"/>
        <end position="962"/>
    </location>
</feature>
<dbReference type="Proteomes" id="UP000194933">
    <property type="component" value="Unassembled WGS sequence"/>
</dbReference>